<dbReference type="PANTHER" id="PTHR43133:SF50">
    <property type="entry name" value="ECF RNA POLYMERASE SIGMA FACTOR SIGM"/>
    <property type="match status" value="1"/>
</dbReference>
<dbReference type="InterPro" id="IPR013324">
    <property type="entry name" value="RNA_pol_sigma_r3/r4-like"/>
</dbReference>
<dbReference type="CDD" id="cd06171">
    <property type="entry name" value="Sigma70_r4"/>
    <property type="match status" value="1"/>
</dbReference>
<keyword evidence="4" id="KW-0238">DNA-binding</keyword>
<dbReference type="EMBL" id="BOPO01000044">
    <property type="protein sequence ID" value="GIL27371.1"/>
    <property type="molecule type" value="Genomic_DNA"/>
</dbReference>
<dbReference type="Gene3D" id="1.10.1740.10">
    <property type="match status" value="1"/>
</dbReference>
<dbReference type="Proteomes" id="UP000614996">
    <property type="component" value="Unassembled WGS sequence"/>
</dbReference>
<dbReference type="SUPFAM" id="SSF88659">
    <property type="entry name" value="Sigma3 and sigma4 domains of RNA polymerase sigma factors"/>
    <property type="match status" value="1"/>
</dbReference>
<proteinExistence type="inferred from homology"/>
<dbReference type="InterPro" id="IPR013325">
    <property type="entry name" value="RNA_pol_sigma_r2"/>
</dbReference>
<dbReference type="GO" id="GO:0006352">
    <property type="term" value="P:DNA-templated transcription initiation"/>
    <property type="evidence" value="ECO:0007669"/>
    <property type="project" value="InterPro"/>
</dbReference>
<sequence>MRADWEHEYVEYVRARLPVLRRTAYQLVGDAQRADDVVAQTLTDLYVRWRRARRADHLDPYVRRMLVNAFLGDRRRAWSRVRLLAELPDRPAPTDDGAEDRDLVRQGLLAVPPRQRAVLVLRFLHDLPVTEVADLLGCSTGTVKSQTARGLATLRQALGVSAPAAAERNV</sequence>
<dbReference type="InterPro" id="IPR039425">
    <property type="entry name" value="RNA_pol_sigma-70-like"/>
</dbReference>
<keyword evidence="2" id="KW-0805">Transcription regulation</keyword>
<evidence type="ECO:0000256" key="2">
    <source>
        <dbReference type="ARBA" id="ARBA00023015"/>
    </source>
</evidence>
<evidence type="ECO:0000256" key="1">
    <source>
        <dbReference type="ARBA" id="ARBA00010641"/>
    </source>
</evidence>
<dbReference type="InterPro" id="IPR014325">
    <property type="entry name" value="RNA_pol_sigma-E_actinobac"/>
</dbReference>
<dbReference type="NCBIfam" id="TIGR02983">
    <property type="entry name" value="SigE-fam_strep"/>
    <property type="match status" value="1"/>
</dbReference>
<dbReference type="PANTHER" id="PTHR43133">
    <property type="entry name" value="RNA POLYMERASE ECF-TYPE SIGMA FACTO"/>
    <property type="match status" value="1"/>
</dbReference>
<dbReference type="InterPro" id="IPR036388">
    <property type="entry name" value="WH-like_DNA-bd_sf"/>
</dbReference>
<evidence type="ECO:0000256" key="4">
    <source>
        <dbReference type="ARBA" id="ARBA00023125"/>
    </source>
</evidence>
<evidence type="ECO:0000256" key="5">
    <source>
        <dbReference type="ARBA" id="ARBA00023163"/>
    </source>
</evidence>
<comment type="similarity">
    <text evidence="1">Belongs to the sigma-70 factor family. ECF subfamily.</text>
</comment>
<keyword evidence="9" id="KW-1185">Reference proteome</keyword>
<dbReference type="GO" id="GO:0003677">
    <property type="term" value="F:DNA binding"/>
    <property type="evidence" value="ECO:0007669"/>
    <property type="project" value="UniProtKB-KW"/>
</dbReference>
<feature type="domain" description="RNA polymerase sigma-70 region 2" evidence="6">
    <location>
        <begin position="13"/>
        <end position="79"/>
    </location>
</feature>
<protein>
    <submittedName>
        <fullName evidence="8">RNA polymerase sigma24 factor</fullName>
    </submittedName>
</protein>
<dbReference type="InterPro" id="IPR014284">
    <property type="entry name" value="RNA_pol_sigma-70_dom"/>
</dbReference>
<dbReference type="GO" id="GO:0016987">
    <property type="term" value="F:sigma factor activity"/>
    <property type="evidence" value="ECO:0007669"/>
    <property type="project" value="UniProtKB-KW"/>
</dbReference>
<dbReference type="InterPro" id="IPR013249">
    <property type="entry name" value="RNA_pol_sigma70_r4_t2"/>
</dbReference>
<comment type="caution">
    <text evidence="8">The sequence shown here is derived from an EMBL/GenBank/DDBJ whole genome shotgun (WGS) entry which is preliminary data.</text>
</comment>
<feature type="domain" description="RNA polymerase sigma factor 70 region 4 type 2" evidence="7">
    <location>
        <begin position="103"/>
        <end position="154"/>
    </location>
</feature>
<dbReference type="SUPFAM" id="SSF88946">
    <property type="entry name" value="Sigma2 domain of RNA polymerase sigma factors"/>
    <property type="match status" value="1"/>
</dbReference>
<name>A0A8J4A9A3_9ACTN</name>
<gene>
    <name evidence="8" type="ORF">NUM_26250</name>
</gene>
<evidence type="ECO:0000313" key="8">
    <source>
        <dbReference type="EMBL" id="GIL27371.1"/>
    </source>
</evidence>
<evidence type="ECO:0000259" key="6">
    <source>
        <dbReference type="Pfam" id="PF04542"/>
    </source>
</evidence>
<keyword evidence="3" id="KW-0731">Sigma factor</keyword>
<dbReference type="NCBIfam" id="TIGR02937">
    <property type="entry name" value="sigma70-ECF"/>
    <property type="match status" value="1"/>
</dbReference>
<dbReference type="RefSeq" id="WP_207125126.1">
    <property type="nucleotide sequence ID" value="NZ_BOPO01000044.1"/>
</dbReference>
<evidence type="ECO:0000259" key="7">
    <source>
        <dbReference type="Pfam" id="PF08281"/>
    </source>
</evidence>
<reference evidence="9" key="1">
    <citation type="journal article" date="2021" name="Int. J. Syst. Evol. Microbiol.">
        <title>Actinocatenispora comari sp. nov., an endophytic actinomycete isolated from aerial parts of Comarum salesowianum.</title>
        <authorList>
            <person name="Oyunbileg N."/>
            <person name="Iizaka Y."/>
            <person name="Hamada M."/>
            <person name="Davaapurev B.O."/>
            <person name="Fukumoto A."/>
            <person name="Tsetseg B."/>
            <person name="Kato F."/>
            <person name="Tamura T."/>
            <person name="Batkhuu J."/>
            <person name="Anzai Y."/>
        </authorList>
    </citation>
    <scope>NUCLEOTIDE SEQUENCE [LARGE SCALE GENOMIC DNA]</scope>
    <source>
        <strain evidence="9">NUM-2625</strain>
    </source>
</reference>
<dbReference type="Pfam" id="PF08281">
    <property type="entry name" value="Sigma70_r4_2"/>
    <property type="match status" value="1"/>
</dbReference>
<dbReference type="Pfam" id="PF04542">
    <property type="entry name" value="Sigma70_r2"/>
    <property type="match status" value="1"/>
</dbReference>
<dbReference type="Gene3D" id="1.10.10.10">
    <property type="entry name" value="Winged helix-like DNA-binding domain superfamily/Winged helix DNA-binding domain"/>
    <property type="match status" value="1"/>
</dbReference>
<dbReference type="AlphaFoldDB" id="A0A8J4A9A3"/>
<keyword evidence="5" id="KW-0804">Transcription</keyword>
<evidence type="ECO:0000313" key="9">
    <source>
        <dbReference type="Proteomes" id="UP000614996"/>
    </source>
</evidence>
<dbReference type="InterPro" id="IPR007627">
    <property type="entry name" value="RNA_pol_sigma70_r2"/>
</dbReference>
<organism evidence="8 9">
    <name type="scientific">Actinocatenispora comari</name>
    <dbReference type="NCBI Taxonomy" id="2807577"/>
    <lineage>
        <taxon>Bacteria</taxon>
        <taxon>Bacillati</taxon>
        <taxon>Actinomycetota</taxon>
        <taxon>Actinomycetes</taxon>
        <taxon>Micromonosporales</taxon>
        <taxon>Micromonosporaceae</taxon>
        <taxon>Actinocatenispora</taxon>
    </lineage>
</organism>
<evidence type="ECO:0000256" key="3">
    <source>
        <dbReference type="ARBA" id="ARBA00023082"/>
    </source>
</evidence>
<accession>A0A8J4A9A3</accession>